<keyword evidence="2" id="KW-0732">Signal</keyword>
<comment type="caution">
    <text evidence="3">The sequence shown here is derived from an EMBL/GenBank/DDBJ whole genome shotgun (WGS) entry which is preliminary data.</text>
</comment>
<dbReference type="Proteomes" id="UP000293360">
    <property type="component" value="Unassembled WGS sequence"/>
</dbReference>
<sequence>MLPSSILTFLSVITVSSASPLRRRCNDTVINPPTLPDTPSPPAGATPTLPVNGGEAELDGPGNTSLKHIVVGHGIQNYTCAAAGQSATATGALAVLWDIEPLYPGAGPSSISEADWTGLPPKVLRTTELPLNLLSGSRTEYAADPQVPFPPDADLELEGVEAKLKFLGHHYFDGVGTPTFELRGDASRPVFQGKKDASVAAPATADGGLTNSGAVDWLRLIDTGTSAGVSVVYRVHTAGGKPPPCAEAGQAESVPYTAMYWFY</sequence>
<dbReference type="Pfam" id="PF11937">
    <property type="entry name" value="DUF3455"/>
    <property type="match status" value="1"/>
</dbReference>
<dbReference type="PANTHER" id="PTHR35567:SF3">
    <property type="entry name" value="MALATE DEHYDROGENASE"/>
    <property type="match status" value="1"/>
</dbReference>
<feature type="region of interest" description="Disordered" evidence="1">
    <location>
        <begin position="29"/>
        <end position="48"/>
    </location>
</feature>
<evidence type="ECO:0000256" key="1">
    <source>
        <dbReference type="SAM" id="MobiDB-lite"/>
    </source>
</evidence>
<organism evidence="3 4">
    <name type="scientific">Monosporascus ibericus</name>
    <dbReference type="NCBI Taxonomy" id="155417"/>
    <lineage>
        <taxon>Eukaryota</taxon>
        <taxon>Fungi</taxon>
        <taxon>Dikarya</taxon>
        <taxon>Ascomycota</taxon>
        <taxon>Pezizomycotina</taxon>
        <taxon>Sordariomycetes</taxon>
        <taxon>Xylariomycetidae</taxon>
        <taxon>Xylariales</taxon>
        <taxon>Xylariales incertae sedis</taxon>
        <taxon>Monosporascus</taxon>
    </lineage>
</organism>
<dbReference type="InterPro" id="IPR021851">
    <property type="entry name" value="DUF3455"/>
</dbReference>
<reference evidence="3 4" key="1">
    <citation type="submission" date="2018-06" db="EMBL/GenBank/DDBJ databases">
        <title>Complete Genomes of Monosporascus.</title>
        <authorList>
            <person name="Robinson A.J."/>
            <person name="Natvig D.O."/>
        </authorList>
    </citation>
    <scope>NUCLEOTIDE SEQUENCE [LARGE SCALE GENOMIC DNA]</scope>
    <source>
        <strain evidence="3 4">CBS 110550</strain>
    </source>
</reference>
<keyword evidence="4" id="KW-1185">Reference proteome</keyword>
<name>A0A4Q4SY02_9PEZI</name>
<dbReference type="PANTHER" id="PTHR35567">
    <property type="entry name" value="MALATE DEHYDROGENASE (AFU_ORTHOLOGUE AFUA_2G13800)"/>
    <property type="match status" value="1"/>
</dbReference>
<dbReference type="AlphaFoldDB" id="A0A4Q4SY02"/>
<protein>
    <recommendedName>
        <fullName evidence="5">Malate dehydrogenase</fullName>
    </recommendedName>
</protein>
<feature type="chain" id="PRO_5020206856" description="Malate dehydrogenase" evidence="2">
    <location>
        <begin position="19"/>
        <end position="263"/>
    </location>
</feature>
<gene>
    <name evidence="3" type="ORF">DL764_008257</name>
</gene>
<feature type="signal peptide" evidence="2">
    <location>
        <begin position="1"/>
        <end position="18"/>
    </location>
</feature>
<dbReference type="OrthoDB" id="1859733at2759"/>
<feature type="compositionally biased region" description="Pro residues" evidence="1">
    <location>
        <begin position="33"/>
        <end position="44"/>
    </location>
</feature>
<evidence type="ECO:0000313" key="4">
    <source>
        <dbReference type="Proteomes" id="UP000293360"/>
    </source>
</evidence>
<evidence type="ECO:0000313" key="3">
    <source>
        <dbReference type="EMBL" id="RYO91611.1"/>
    </source>
</evidence>
<evidence type="ECO:0000256" key="2">
    <source>
        <dbReference type="SAM" id="SignalP"/>
    </source>
</evidence>
<dbReference type="EMBL" id="QJNU01000629">
    <property type="protein sequence ID" value="RYO91611.1"/>
    <property type="molecule type" value="Genomic_DNA"/>
</dbReference>
<proteinExistence type="predicted"/>
<accession>A0A4Q4SY02</accession>
<evidence type="ECO:0008006" key="5">
    <source>
        <dbReference type="Google" id="ProtNLM"/>
    </source>
</evidence>